<dbReference type="Pfam" id="PF02585">
    <property type="entry name" value="PIG-L"/>
    <property type="match status" value="1"/>
</dbReference>
<dbReference type="Gene3D" id="3.40.50.10320">
    <property type="entry name" value="LmbE-like"/>
    <property type="match status" value="1"/>
</dbReference>
<dbReference type="SUPFAM" id="SSF102588">
    <property type="entry name" value="LmbE-like"/>
    <property type="match status" value="1"/>
</dbReference>
<comment type="caution">
    <text evidence="2">The sequence shown here is derived from an EMBL/GenBank/DDBJ whole genome shotgun (WGS) entry which is preliminary data.</text>
</comment>
<dbReference type="EMBL" id="BAABAL010000005">
    <property type="protein sequence ID" value="GAA3996020.1"/>
    <property type="molecule type" value="Genomic_DNA"/>
</dbReference>
<gene>
    <name evidence="2" type="ORF">GCM10022247_14950</name>
</gene>
<accession>A0ABP7RDR3</accession>
<dbReference type="PANTHER" id="PTHR12993:SF11">
    <property type="entry name" value="N-ACETYLGLUCOSAMINYL-PHOSPHATIDYLINOSITOL DE-N-ACETYLASE"/>
    <property type="match status" value="1"/>
</dbReference>
<keyword evidence="1" id="KW-0862">Zinc</keyword>
<name>A0ABP7RDR3_9PSEU</name>
<evidence type="ECO:0000256" key="1">
    <source>
        <dbReference type="ARBA" id="ARBA00022833"/>
    </source>
</evidence>
<reference evidence="3" key="1">
    <citation type="journal article" date="2019" name="Int. J. Syst. Evol. Microbiol.">
        <title>The Global Catalogue of Microorganisms (GCM) 10K type strain sequencing project: providing services to taxonomists for standard genome sequencing and annotation.</title>
        <authorList>
            <consortium name="The Broad Institute Genomics Platform"/>
            <consortium name="The Broad Institute Genome Sequencing Center for Infectious Disease"/>
            <person name="Wu L."/>
            <person name="Ma J."/>
        </authorList>
    </citation>
    <scope>NUCLEOTIDE SEQUENCE [LARGE SCALE GENOMIC DNA]</scope>
    <source>
        <strain evidence="3">JCM 17342</strain>
    </source>
</reference>
<dbReference type="InterPro" id="IPR024078">
    <property type="entry name" value="LmbE-like_dom_sf"/>
</dbReference>
<dbReference type="Gene3D" id="2.120.10.70">
    <property type="entry name" value="Fucose-specific lectin"/>
    <property type="match status" value="1"/>
</dbReference>
<sequence length="607" mass="64809">MAVLAAALFSCTEPVAVPPATNPGSAPEVRHLQVVAHQDDDILFMNPDVSTAIKVGQPVATVYLTAGEANVADTSGYAAKRQAGTRAAYARMARVRDEWNAEPLVLDHDHRVELYTLKARPSVQLVFVNLPENADTKALGGPRALVRLWQDRANAVHVRALKPTGGIEGVNCLYDRQSVIDTLVGLYAHFRPTVLRSQDTAPDRRYTGNWVPFHDHPDHVMAALFAREAADLYQRSATAPRFVSVGYRDYNVDEAPINITPEEQREKLDTFSAYVPHDDQVSMGGPYDAWARRTYYRWPRGVNWVDADKAGRLRAFAVLGGRLVRWEETDSEWTGPVPAADPGGPLAPTISVAGQQVFARRLDTNDIVALSGTSWANLGNPNSGGARQLDGGAPVAVAVNGQLSVFVRNGGGGVSMRTSLDGRTWPAGWADLGGSDVQDGIAVAAVRDGWDLFAPTRQGVLHWSRKDFRGAARPDPDFRAPAPSGPLTAIGGDKLALAYRVADSANVAVVRVGSAPQLLPAPGGLGAPGLAWAGDRLAVFVRDRNAGVSVSTGGAWTSVPGQVVESPATTVRDNKITLFALGLDGRLLTSSQTAPGGTFRPWVPLGG</sequence>
<protein>
    <submittedName>
        <fullName evidence="2">PIG-L family deacetylase</fullName>
    </submittedName>
</protein>
<organism evidence="2 3">
    <name type="scientific">Allokutzneria multivorans</name>
    <dbReference type="NCBI Taxonomy" id="1142134"/>
    <lineage>
        <taxon>Bacteria</taxon>
        <taxon>Bacillati</taxon>
        <taxon>Actinomycetota</taxon>
        <taxon>Actinomycetes</taxon>
        <taxon>Pseudonocardiales</taxon>
        <taxon>Pseudonocardiaceae</taxon>
        <taxon>Allokutzneria</taxon>
    </lineage>
</organism>
<proteinExistence type="predicted"/>
<dbReference type="SUPFAM" id="SSF89372">
    <property type="entry name" value="Fucose-specific lectin"/>
    <property type="match status" value="2"/>
</dbReference>
<dbReference type="Proteomes" id="UP001501747">
    <property type="component" value="Unassembled WGS sequence"/>
</dbReference>
<dbReference type="PANTHER" id="PTHR12993">
    <property type="entry name" value="N-ACETYLGLUCOSAMINYL-PHOSPHATIDYLINOSITOL DE-N-ACETYLASE-RELATED"/>
    <property type="match status" value="1"/>
</dbReference>
<evidence type="ECO:0000313" key="2">
    <source>
        <dbReference type="EMBL" id="GAA3996020.1"/>
    </source>
</evidence>
<keyword evidence="3" id="KW-1185">Reference proteome</keyword>
<evidence type="ECO:0000313" key="3">
    <source>
        <dbReference type="Proteomes" id="UP001501747"/>
    </source>
</evidence>
<dbReference type="InterPro" id="IPR003737">
    <property type="entry name" value="GlcNAc_PI_deacetylase-related"/>
</dbReference>